<dbReference type="RefSeq" id="WP_204204829.1">
    <property type="nucleotide sequence ID" value="NZ_JAFELM010000043.1"/>
</dbReference>
<feature type="compositionally biased region" description="Basic and acidic residues" evidence="7">
    <location>
        <begin position="509"/>
        <end position="519"/>
    </location>
</feature>
<dbReference type="PANTHER" id="PTHR22550:SF5">
    <property type="entry name" value="LEUCINE ZIPPER PROTEIN 4"/>
    <property type="match status" value="1"/>
</dbReference>
<sequence>MINLTKLFSSQKSIQKSKPSTSEELLEVGEQPKEITTELTKNYQFCKNTFQESIDFTQNYIMIGKQKGFLCYLDSMIDSKQLTEKIVEPLSLSVEDLSIIENEESFEAFRKKYLSGLPHKFVTKEHEVIWYILSGYVVIFVENIKEVLCLKIFDIQYRSINEPSTQTIIRGPKDGFTESMETNVSLIRRRVKNPHLRFESHIVGRDTQTSVVISYIDGIANKGIVNEVRNRIKKIDTSYILDSGIIDEYITDKSYTVFPLINNTERPDTASANLLEGKVIIIVDGSPFVLIAPVVFTDFFQASEDYYQPFIMGSFIRFIRYFSFMIALVLPSLYVAITTFHQELMPTTLLISVQAQREGVPFPAVIEILAMELTFEVLREAGVRMPRAVGQTVSIVGALVIGQAAVEAGLVSNVLVIVVSFTAIASFVSPIYNFSISTRLLRFVIILAASVFGLFGVLAFLVLMVMHLTSLRSFGVSYLTPVAPLILEDQTDVFVRLPFWANKNRPKFLKTEAPERQENMSKPSPPKMEGEQSR</sequence>
<evidence type="ECO:0000256" key="6">
    <source>
        <dbReference type="PIRNR" id="PIRNR005690"/>
    </source>
</evidence>
<dbReference type="PANTHER" id="PTHR22550">
    <property type="entry name" value="SPORE GERMINATION PROTEIN"/>
    <property type="match status" value="1"/>
</dbReference>
<reference evidence="9 10" key="1">
    <citation type="submission" date="2021-02" db="EMBL/GenBank/DDBJ databases">
        <title>Bacillus sp. RD4P76, an endophyte from a halophyte.</title>
        <authorList>
            <person name="Sun J.-Q."/>
        </authorList>
    </citation>
    <scope>NUCLEOTIDE SEQUENCE [LARGE SCALE GENOMIC DNA]</scope>
    <source>
        <strain evidence="9 10">RD4P76</strain>
    </source>
</reference>
<keyword evidence="5 6" id="KW-0472">Membrane</keyword>
<organism evidence="9 10">
    <name type="scientific">Bacillus suaedaesalsae</name>
    <dbReference type="NCBI Taxonomy" id="2810349"/>
    <lineage>
        <taxon>Bacteria</taxon>
        <taxon>Bacillati</taxon>
        <taxon>Bacillota</taxon>
        <taxon>Bacilli</taxon>
        <taxon>Bacillales</taxon>
        <taxon>Bacillaceae</taxon>
        <taxon>Bacillus</taxon>
    </lineage>
</organism>
<feature type="transmembrane region" description="Helical" evidence="8">
    <location>
        <begin position="440"/>
        <end position="466"/>
    </location>
</feature>
<evidence type="ECO:0000313" key="9">
    <source>
        <dbReference type="EMBL" id="MBM6619374.1"/>
    </source>
</evidence>
<feature type="transmembrane region" description="Helical" evidence="8">
    <location>
        <begin position="385"/>
        <end position="404"/>
    </location>
</feature>
<dbReference type="Pfam" id="PF03323">
    <property type="entry name" value="GerA"/>
    <property type="match status" value="1"/>
</dbReference>
<feature type="transmembrane region" description="Helical" evidence="8">
    <location>
        <begin position="410"/>
        <end position="428"/>
    </location>
</feature>
<keyword evidence="10" id="KW-1185">Reference proteome</keyword>
<protein>
    <submittedName>
        <fullName evidence="9">Spore germination protein</fullName>
    </submittedName>
</protein>
<comment type="similarity">
    <text evidence="2 6">Belongs to the GerABKA family.</text>
</comment>
<feature type="transmembrane region" description="Helical" evidence="8">
    <location>
        <begin position="321"/>
        <end position="340"/>
    </location>
</feature>
<evidence type="ECO:0000256" key="8">
    <source>
        <dbReference type="SAM" id="Phobius"/>
    </source>
</evidence>
<dbReference type="InterPro" id="IPR050768">
    <property type="entry name" value="UPF0353/GerABKA_families"/>
</dbReference>
<evidence type="ECO:0000256" key="3">
    <source>
        <dbReference type="ARBA" id="ARBA00022692"/>
    </source>
</evidence>
<comment type="caution">
    <text evidence="9">The sequence shown here is derived from an EMBL/GenBank/DDBJ whole genome shotgun (WGS) entry which is preliminary data.</text>
</comment>
<dbReference type="Proteomes" id="UP001518925">
    <property type="component" value="Unassembled WGS sequence"/>
</dbReference>
<evidence type="ECO:0000256" key="4">
    <source>
        <dbReference type="ARBA" id="ARBA00022989"/>
    </source>
</evidence>
<dbReference type="EMBL" id="JAFELM010000043">
    <property type="protein sequence ID" value="MBM6619374.1"/>
    <property type="molecule type" value="Genomic_DNA"/>
</dbReference>
<evidence type="ECO:0000313" key="10">
    <source>
        <dbReference type="Proteomes" id="UP001518925"/>
    </source>
</evidence>
<evidence type="ECO:0000256" key="1">
    <source>
        <dbReference type="ARBA" id="ARBA00004141"/>
    </source>
</evidence>
<comment type="subcellular location">
    <subcellularLocation>
        <location evidence="6">Cell membrane</location>
    </subcellularLocation>
    <subcellularLocation>
        <location evidence="1">Membrane</location>
        <topology evidence="1">Multi-pass membrane protein</topology>
    </subcellularLocation>
</comment>
<gene>
    <name evidence="9" type="ORF">JR050_17065</name>
</gene>
<keyword evidence="4 8" id="KW-1133">Transmembrane helix</keyword>
<evidence type="ECO:0000256" key="7">
    <source>
        <dbReference type="SAM" id="MobiDB-lite"/>
    </source>
</evidence>
<feature type="region of interest" description="Disordered" evidence="7">
    <location>
        <begin position="508"/>
        <end position="534"/>
    </location>
</feature>
<accession>A0ABS2DLL2</accession>
<dbReference type="InterPro" id="IPR004995">
    <property type="entry name" value="Spore_Ger"/>
</dbReference>
<evidence type="ECO:0000256" key="2">
    <source>
        <dbReference type="ARBA" id="ARBA00005278"/>
    </source>
</evidence>
<proteinExistence type="inferred from homology"/>
<keyword evidence="3 8" id="KW-0812">Transmembrane</keyword>
<evidence type="ECO:0000256" key="5">
    <source>
        <dbReference type="ARBA" id="ARBA00023136"/>
    </source>
</evidence>
<dbReference type="PIRSF" id="PIRSF005690">
    <property type="entry name" value="GerBA"/>
    <property type="match status" value="1"/>
</dbReference>
<name>A0ABS2DLL2_9BACI</name>